<name>A0A0J6YRX8_COCIT</name>
<proteinExistence type="predicted"/>
<dbReference type="InterPro" id="IPR046486">
    <property type="entry name" value="DUF6579"/>
</dbReference>
<dbReference type="EMBL" id="DS028100">
    <property type="protein sequence ID" value="KMP09738.1"/>
    <property type="molecule type" value="Genomic_DNA"/>
</dbReference>
<organism evidence="1 2">
    <name type="scientific">Coccidioides immitis RMSCC 2394</name>
    <dbReference type="NCBI Taxonomy" id="404692"/>
    <lineage>
        <taxon>Eukaryota</taxon>
        <taxon>Fungi</taxon>
        <taxon>Dikarya</taxon>
        <taxon>Ascomycota</taxon>
        <taxon>Pezizomycotina</taxon>
        <taxon>Eurotiomycetes</taxon>
        <taxon>Eurotiomycetidae</taxon>
        <taxon>Onygenales</taxon>
        <taxon>Onygenaceae</taxon>
        <taxon>Coccidioides</taxon>
    </lineage>
</organism>
<accession>A0A0J6YRX8</accession>
<protein>
    <submittedName>
        <fullName evidence="1">Uncharacterized protein</fullName>
    </submittedName>
</protein>
<dbReference type="OrthoDB" id="3852249at2759"/>
<dbReference type="AlphaFoldDB" id="A0A0J6YRX8"/>
<sequence length="382" mass="43343">MPRSSWAGLLYYLMKLPNWFLSDSCNPYQQSSPCKFALNEFFPPHCSSNEAQQIPLSNHTIGKLSVLLLSPPFPRTQTKTRKEKTTSPSRSVMDRVLSVVNDTLSHKPRKRINNAMSTIVLSAESGSTILKGISAAASAFPTVKVLASLAAYGGALHPFIAAAGATAQFVSAYQNTQIAAVLRDIEQQLAVQNSLVAPGKFAKIVHAYIRSKAQETKDHEANNYYFLYHPDTDWHALFYELVQHKEPLPKNFYGMSDDLNGLCLWMRFIRRVIKKTRQDQVTFHLLMPSYRFYDIQEPVEFDDTLKPLYLHCEKHNSMPYVRINVPDSQRGMLRRVEVWERPAGVWEKTRIILFTNAPESSFKLPGVENATPRAQVTFVTMV</sequence>
<gene>
    <name evidence="1" type="ORF">CIRG_08971</name>
</gene>
<dbReference type="STRING" id="404692.A0A0J6YRX8"/>
<reference evidence="2" key="1">
    <citation type="journal article" date="2010" name="Genome Res.">
        <title>Population genomic sequencing of Coccidioides fungi reveals recent hybridization and transposon control.</title>
        <authorList>
            <person name="Neafsey D.E."/>
            <person name="Barker B.M."/>
            <person name="Sharpton T.J."/>
            <person name="Stajich J.E."/>
            <person name="Park D.J."/>
            <person name="Whiston E."/>
            <person name="Hung C.-Y."/>
            <person name="McMahan C."/>
            <person name="White J."/>
            <person name="Sykes S."/>
            <person name="Heiman D."/>
            <person name="Young S."/>
            <person name="Zeng Q."/>
            <person name="Abouelleil A."/>
            <person name="Aftuck L."/>
            <person name="Bessette D."/>
            <person name="Brown A."/>
            <person name="FitzGerald M."/>
            <person name="Lui A."/>
            <person name="Macdonald J.P."/>
            <person name="Priest M."/>
            <person name="Orbach M.J."/>
            <person name="Galgiani J.N."/>
            <person name="Kirkland T.N."/>
            <person name="Cole G.T."/>
            <person name="Birren B.W."/>
            <person name="Henn M.R."/>
            <person name="Taylor J.W."/>
            <person name="Rounsley S.D."/>
        </authorList>
    </citation>
    <scope>NUCLEOTIDE SEQUENCE [LARGE SCALE GENOMIC DNA]</scope>
    <source>
        <strain evidence="2">RMSCC 2394</strain>
    </source>
</reference>
<evidence type="ECO:0000313" key="2">
    <source>
        <dbReference type="Proteomes" id="UP000054565"/>
    </source>
</evidence>
<dbReference type="Pfam" id="PF20219">
    <property type="entry name" value="DUF6579"/>
    <property type="match status" value="1"/>
</dbReference>
<evidence type="ECO:0000313" key="1">
    <source>
        <dbReference type="EMBL" id="KMP09738.1"/>
    </source>
</evidence>
<dbReference type="Proteomes" id="UP000054565">
    <property type="component" value="Unassembled WGS sequence"/>
</dbReference>